<dbReference type="GO" id="GO:0000155">
    <property type="term" value="F:phosphorelay sensor kinase activity"/>
    <property type="evidence" value="ECO:0007669"/>
    <property type="project" value="InterPro"/>
</dbReference>
<dbReference type="SUPFAM" id="SSF55874">
    <property type="entry name" value="ATPase domain of HSP90 chaperone/DNA topoisomerase II/histidine kinase"/>
    <property type="match status" value="1"/>
</dbReference>
<keyword evidence="6" id="KW-0472">Membrane</keyword>
<dbReference type="SMART" id="SM00086">
    <property type="entry name" value="PAC"/>
    <property type="match status" value="2"/>
</dbReference>
<dbReference type="Pfam" id="PF08448">
    <property type="entry name" value="PAS_4"/>
    <property type="match status" value="1"/>
</dbReference>
<dbReference type="GO" id="GO:0030295">
    <property type="term" value="F:protein kinase activator activity"/>
    <property type="evidence" value="ECO:0007669"/>
    <property type="project" value="TreeGrafter"/>
</dbReference>
<dbReference type="InterPro" id="IPR001610">
    <property type="entry name" value="PAC"/>
</dbReference>
<evidence type="ECO:0000256" key="6">
    <source>
        <dbReference type="ARBA" id="ARBA00023136"/>
    </source>
</evidence>
<evidence type="ECO:0000256" key="1">
    <source>
        <dbReference type="ARBA" id="ARBA00000085"/>
    </source>
</evidence>
<feature type="domain" description="PAC" evidence="9">
    <location>
        <begin position="408"/>
        <end position="458"/>
    </location>
</feature>
<dbReference type="InterPro" id="IPR013767">
    <property type="entry name" value="PAS_fold"/>
</dbReference>
<evidence type="ECO:0000256" key="2">
    <source>
        <dbReference type="ARBA" id="ARBA00012438"/>
    </source>
</evidence>
<dbReference type="GO" id="GO:0006355">
    <property type="term" value="P:regulation of DNA-templated transcription"/>
    <property type="evidence" value="ECO:0007669"/>
    <property type="project" value="InterPro"/>
</dbReference>
<dbReference type="Pfam" id="PF02518">
    <property type="entry name" value="HATPase_c"/>
    <property type="match status" value="1"/>
</dbReference>
<dbReference type="EMBL" id="JACHIA010000006">
    <property type="protein sequence ID" value="MBB6070794.1"/>
    <property type="molecule type" value="Genomic_DNA"/>
</dbReference>
<dbReference type="PROSITE" id="PS50113">
    <property type="entry name" value="PAC"/>
    <property type="match status" value="2"/>
</dbReference>
<dbReference type="Gene3D" id="3.30.450.40">
    <property type="match status" value="2"/>
</dbReference>
<evidence type="ECO:0000259" key="9">
    <source>
        <dbReference type="PROSITE" id="PS50113"/>
    </source>
</evidence>
<dbReference type="SUPFAM" id="SSF55785">
    <property type="entry name" value="PYP-like sensor domain (PAS domain)"/>
    <property type="match status" value="2"/>
</dbReference>
<dbReference type="InterPro" id="IPR050351">
    <property type="entry name" value="BphY/WalK/GraS-like"/>
</dbReference>
<dbReference type="InterPro" id="IPR035965">
    <property type="entry name" value="PAS-like_dom_sf"/>
</dbReference>
<evidence type="ECO:0000256" key="5">
    <source>
        <dbReference type="ARBA" id="ARBA00022777"/>
    </source>
</evidence>
<sequence>MPFTSPPIVHAPGRLAALGRTGLLDTLPEESFDRLTRLASRLLNTPIALVCLIDQDRQFFKSAVGLGEPWASRREMPLAYSYCQHALESAVPLVVDDARLNPVLADSPAVSENGSLAYVGVPLTSEGESLGTLCVVDTRVRHWTDEDVQTLADLAAGAQAEIDLRRAGRLARAGQQYLRALVDAQQAVSAAGTLPRVMREVVLRACLLTRADAAVVETPDGNEMVCRAACGTAEHTVGARHPLGTGISGLALGAGELFHAADTDEAVGFDADACRAAGMRSVITVPFAGVDGIDGVLHVTCGRPHAFSEADVNTVQLLATLLGAALQQDQRLAREQALVAELGQSEERYRAVVETLNEAVLAIDDEGVIRFANPAAEAIFGYAAPELAGQPVRLLLPGHTPGHLAGVRTAEARGVHRTGREIPLEASFAEYRRGGERIHVGVLRDVTDRMRAEREAREAGDALRALVNASPLAIITLDERGDVTLWNPAAERIFGWAADEVLGRPVPFVPERFRDEHRTRREQVLAGAEISGLEALRLRRDGTLMPVSVSVAPLPGRDGGARGLVSFTEDITQRLETRGQLEAYSRELERSNRELQDFAYVASHDLQEPLRKIQAFGDRLQSQYAAGLGEEGADYLRRMQAAAMRMRSLIQDLLAFARVTSQARPFAPVPLEQVAHEVAGDLQARIDETGARVEIGALPQVEADASQMRQLLQNLIANALKFHRDGVAPVVRITAAPAEGGMTAIRVRDNGIGFDERYLDRIFTPFERLHGRREYEGTGIGLAICRKIAERHGGGITAHSTPGEGATFVVTLPVSHSAQTGVR</sequence>
<reference evidence="10 11" key="1">
    <citation type="submission" date="2020-08" db="EMBL/GenBank/DDBJ databases">
        <title>Genomic Encyclopedia of Type Strains, Phase IV (KMG-IV): sequencing the most valuable type-strain genomes for metagenomic binning, comparative biology and taxonomic classification.</title>
        <authorList>
            <person name="Goeker M."/>
        </authorList>
    </citation>
    <scope>NUCLEOTIDE SEQUENCE [LARGE SCALE GENOMIC DNA]</scope>
    <source>
        <strain evidence="10 11">DSM 29007</strain>
    </source>
</reference>
<accession>A0A841GYH2</accession>
<evidence type="ECO:0000313" key="11">
    <source>
        <dbReference type="Proteomes" id="UP000582837"/>
    </source>
</evidence>
<evidence type="ECO:0000259" key="7">
    <source>
        <dbReference type="PROSITE" id="PS50109"/>
    </source>
</evidence>
<dbReference type="InterPro" id="IPR003594">
    <property type="entry name" value="HATPase_dom"/>
</dbReference>
<dbReference type="SMART" id="SM00065">
    <property type="entry name" value="GAF"/>
    <property type="match status" value="2"/>
</dbReference>
<dbReference type="PANTHER" id="PTHR42878">
    <property type="entry name" value="TWO-COMPONENT HISTIDINE KINASE"/>
    <property type="match status" value="1"/>
</dbReference>
<dbReference type="AlphaFoldDB" id="A0A841GYH2"/>
<evidence type="ECO:0000259" key="8">
    <source>
        <dbReference type="PROSITE" id="PS50112"/>
    </source>
</evidence>
<dbReference type="Pfam" id="PF00989">
    <property type="entry name" value="PAS"/>
    <property type="match status" value="1"/>
</dbReference>
<feature type="domain" description="PAS" evidence="8">
    <location>
        <begin position="345"/>
        <end position="397"/>
    </location>
</feature>
<dbReference type="SMART" id="SM00388">
    <property type="entry name" value="HisKA"/>
    <property type="match status" value="1"/>
</dbReference>
<evidence type="ECO:0000313" key="10">
    <source>
        <dbReference type="EMBL" id="MBB6070794.1"/>
    </source>
</evidence>
<dbReference type="InterPro" id="IPR004358">
    <property type="entry name" value="Sig_transdc_His_kin-like_C"/>
</dbReference>
<proteinExistence type="predicted"/>
<dbReference type="Pfam" id="PF01590">
    <property type="entry name" value="GAF"/>
    <property type="match status" value="1"/>
</dbReference>
<dbReference type="InterPro" id="IPR036097">
    <property type="entry name" value="HisK_dim/P_sf"/>
</dbReference>
<keyword evidence="3" id="KW-0597">Phosphoprotein</keyword>
<dbReference type="PANTHER" id="PTHR42878:SF15">
    <property type="entry name" value="BACTERIOPHYTOCHROME"/>
    <property type="match status" value="1"/>
</dbReference>
<dbReference type="NCBIfam" id="TIGR00229">
    <property type="entry name" value="sensory_box"/>
    <property type="match status" value="2"/>
</dbReference>
<dbReference type="InterPro" id="IPR013656">
    <property type="entry name" value="PAS_4"/>
</dbReference>
<dbReference type="Gene3D" id="1.10.287.130">
    <property type="match status" value="1"/>
</dbReference>
<keyword evidence="4" id="KW-0808">Transferase</keyword>
<dbReference type="InterPro" id="IPR003661">
    <property type="entry name" value="HisK_dim/P_dom"/>
</dbReference>
<dbReference type="InterPro" id="IPR029016">
    <property type="entry name" value="GAF-like_dom_sf"/>
</dbReference>
<dbReference type="Gene3D" id="3.30.450.20">
    <property type="entry name" value="PAS domain"/>
    <property type="match status" value="2"/>
</dbReference>
<dbReference type="Gene3D" id="3.30.565.10">
    <property type="entry name" value="Histidine kinase-like ATPase, C-terminal domain"/>
    <property type="match status" value="1"/>
</dbReference>
<feature type="domain" description="Histidine kinase" evidence="7">
    <location>
        <begin position="601"/>
        <end position="816"/>
    </location>
</feature>
<dbReference type="SUPFAM" id="SSF47384">
    <property type="entry name" value="Homodimeric domain of signal transducing histidine kinase"/>
    <property type="match status" value="1"/>
</dbReference>
<dbReference type="InterPro" id="IPR000700">
    <property type="entry name" value="PAS-assoc_C"/>
</dbReference>
<dbReference type="InterPro" id="IPR036890">
    <property type="entry name" value="HATPase_C_sf"/>
</dbReference>
<dbReference type="PROSITE" id="PS50109">
    <property type="entry name" value="HIS_KIN"/>
    <property type="match status" value="1"/>
</dbReference>
<dbReference type="Proteomes" id="UP000582837">
    <property type="component" value="Unassembled WGS sequence"/>
</dbReference>
<dbReference type="SUPFAM" id="SSF55781">
    <property type="entry name" value="GAF domain-like"/>
    <property type="match status" value="2"/>
</dbReference>
<dbReference type="CDD" id="cd00130">
    <property type="entry name" value="PAS"/>
    <property type="match status" value="2"/>
</dbReference>
<dbReference type="RefSeq" id="WP_170033105.1">
    <property type="nucleotide sequence ID" value="NZ_JABDTL010000001.1"/>
</dbReference>
<comment type="catalytic activity">
    <reaction evidence="1">
        <text>ATP + protein L-histidine = ADP + protein N-phospho-L-histidine.</text>
        <dbReference type="EC" id="2.7.13.3"/>
    </reaction>
</comment>
<dbReference type="GO" id="GO:0016020">
    <property type="term" value="C:membrane"/>
    <property type="evidence" value="ECO:0007669"/>
    <property type="project" value="UniProtKB-SubCell"/>
</dbReference>
<feature type="domain" description="PAS" evidence="8">
    <location>
        <begin position="459"/>
        <end position="525"/>
    </location>
</feature>
<feature type="domain" description="PAC" evidence="9">
    <location>
        <begin position="531"/>
        <end position="583"/>
    </location>
</feature>
<evidence type="ECO:0000256" key="4">
    <source>
        <dbReference type="ARBA" id="ARBA00022679"/>
    </source>
</evidence>
<dbReference type="Pfam" id="PF00512">
    <property type="entry name" value="HisKA"/>
    <property type="match status" value="1"/>
</dbReference>
<dbReference type="InterPro" id="IPR003018">
    <property type="entry name" value="GAF"/>
</dbReference>
<dbReference type="GO" id="GO:0007234">
    <property type="term" value="P:osmosensory signaling via phosphorelay pathway"/>
    <property type="evidence" value="ECO:0007669"/>
    <property type="project" value="TreeGrafter"/>
</dbReference>
<comment type="caution">
    <text evidence="10">The sequence shown here is derived from an EMBL/GenBank/DDBJ whole genome shotgun (WGS) entry which is preliminary data.</text>
</comment>
<gene>
    <name evidence="10" type="ORF">HNQ61_002416</name>
</gene>
<dbReference type="SMART" id="SM00091">
    <property type="entry name" value="PAS"/>
    <property type="match status" value="2"/>
</dbReference>
<keyword evidence="11" id="KW-1185">Reference proteome</keyword>
<organism evidence="10 11">
    <name type="scientific">Longimicrobium terrae</name>
    <dbReference type="NCBI Taxonomy" id="1639882"/>
    <lineage>
        <taxon>Bacteria</taxon>
        <taxon>Pseudomonadati</taxon>
        <taxon>Gemmatimonadota</taxon>
        <taxon>Longimicrobiia</taxon>
        <taxon>Longimicrobiales</taxon>
        <taxon>Longimicrobiaceae</taxon>
        <taxon>Longimicrobium</taxon>
    </lineage>
</organism>
<dbReference type="EC" id="2.7.13.3" evidence="2"/>
<protein>
    <recommendedName>
        <fullName evidence="2">histidine kinase</fullName>
        <ecNumber evidence="2">2.7.13.3</ecNumber>
    </recommendedName>
</protein>
<dbReference type="CDD" id="cd00082">
    <property type="entry name" value="HisKA"/>
    <property type="match status" value="1"/>
</dbReference>
<evidence type="ECO:0000256" key="3">
    <source>
        <dbReference type="ARBA" id="ARBA00022553"/>
    </source>
</evidence>
<dbReference type="PRINTS" id="PR00344">
    <property type="entry name" value="BCTRLSENSOR"/>
</dbReference>
<keyword evidence="5" id="KW-0418">Kinase</keyword>
<name>A0A841GYH2_9BACT</name>
<dbReference type="Pfam" id="PF13185">
    <property type="entry name" value="GAF_2"/>
    <property type="match status" value="1"/>
</dbReference>
<dbReference type="PROSITE" id="PS50112">
    <property type="entry name" value="PAS"/>
    <property type="match status" value="2"/>
</dbReference>
<dbReference type="FunFam" id="3.30.565.10:FF:000006">
    <property type="entry name" value="Sensor histidine kinase WalK"/>
    <property type="match status" value="1"/>
</dbReference>
<dbReference type="GO" id="GO:0000156">
    <property type="term" value="F:phosphorelay response regulator activity"/>
    <property type="evidence" value="ECO:0007669"/>
    <property type="project" value="TreeGrafter"/>
</dbReference>
<dbReference type="InterPro" id="IPR000014">
    <property type="entry name" value="PAS"/>
</dbReference>
<dbReference type="SMART" id="SM00387">
    <property type="entry name" value="HATPase_c"/>
    <property type="match status" value="1"/>
</dbReference>
<dbReference type="InterPro" id="IPR005467">
    <property type="entry name" value="His_kinase_dom"/>
</dbReference>